<comment type="caution">
    <text evidence="1">The sequence shown here is derived from an EMBL/GenBank/DDBJ whole genome shotgun (WGS) entry which is preliminary data.</text>
</comment>
<protein>
    <submittedName>
        <fullName evidence="1">Uncharacterized protein</fullName>
    </submittedName>
</protein>
<dbReference type="AlphaFoldDB" id="A0A9X0W865"/>
<evidence type="ECO:0000313" key="2">
    <source>
        <dbReference type="Proteomes" id="UP001138768"/>
    </source>
</evidence>
<accession>A0A9X0W865</accession>
<keyword evidence="2" id="KW-1185">Reference proteome</keyword>
<gene>
    <name evidence="1" type="ORF">CKO42_09835</name>
</gene>
<dbReference type="RefSeq" id="WP_200242946.1">
    <property type="nucleotide sequence ID" value="NZ_NRRY01000013.1"/>
</dbReference>
<dbReference type="Proteomes" id="UP001138768">
    <property type="component" value="Unassembled WGS sequence"/>
</dbReference>
<dbReference type="EMBL" id="NRRY01000013">
    <property type="protein sequence ID" value="MBK1618729.1"/>
    <property type="molecule type" value="Genomic_DNA"/>
</dbReference>
<name>A0A9X0W865_9GAMM</name>
<evidence type="ECO:0000313" key="1">
    <source>
        <dbReference type="EMBL" id="MBK1618729.1"/>
    </source>
</evidence>
<sequence>MQSIAYQVHRTRERMRLRLPDRRHDEAFFAELCEQLTALPGIVEVSGNPSTAGLLIRLDPTQAQDPRLAIAATGRLQIVDGPPPLSPGLNAVRRAADRIDRSLEEQTGGSADLRTLAVLLLIVLAMGQVLRGQLLAPAASLLWYAFELLRFIPTIPEEPEPRQRPAAQHLP</sequence>
<reference evidence="1 2" key="1">
    <citation type="journal article" date="2020" name="Microorganisms">
        <title>Osmotic Adaptation and Compatible Solute Biosynthesis of Phototrophic Bacteria as Revealed from Genome Analyses.</title>
        <authorList>
            <person name="Imhoff J.F."/>
            <person name="Rahn T."/>
            <person name="Kunzel S."/>
            <person name="Keller A."/>
            <person name="Neulinger S.C."/>
        </authorList>
    </citation>
    <scope>NUCLEOTIDE SEQUENCE [LARGE SCALE GENOMIC DNA]</scope>
    <source>
        <strain evidence="1 2">DSM 25653</strain>
    </source>
</reference>
<proteinExistence type="predicted"/>
<dbReference type="Pfam" id="PF19991">
    <property type="entry name" value="HMA_2"/>
    <property type="match status" value="1"/>
</dbReference>
<organism evidence="1 2">
    <name type="scientific">Lamprobacter modestohalophilus</name>
    <dbReference type="NCBI Taxonomy" id="1064514"/>
    <lineage>
        <taxon>Bacteria</taxon>
        <taxon>Pseudomonadati</taxon>
        <taxon>Pseudomonadota</taxon>
        <taxon>Gammaproteobacteria</taxon>
        <taxon>Chromatiales</taxon>
        <taxon>Chromatiaceae</taxon>
        <taxon>Lamprobacter</taxon>
    </lineage>
</organism>